<sequence length="109" mass="12473">MKTEKIFTRVQHLQQLLDRFLACRPTEKAIEPTSKRSSSLRDALNMSDFREMRIILIREITLLLFGLALDLDERLDFRMQGKRGKHGGDGGGDSGDDKDDHQETSANIR</sequence>
<dbReference type="Proteomes" id="UP000467841">
    <property type="component" value="Unassembled WGS sequence"/>
</dbReference>
<feature type="region of interest" description="Disordered" evidence="1">
    <location>
        <begin position="80"/>
        <end position="109"/>
    </location>
</feature>
<evidence type="ECO:0000313" key="2">
    <source>
        <dbReference type="EMBL" id="CAA7049670.1"/>
    </source>
</evidence>
<accession>A0A6D2K627</accession>
<evidence type="ECO:0000256" key="1">
    <source>
        <dbReference type="SAM" id="MobiDB-lite"/>
    </source>
</evidence>
<keyword evidence="3" id="KW-1185">Reference proteome</keyword>
<reference evidence="2" key="1">
    <citation type="submission" date="2020-01" db="EMBL/GenBank/DDBJ databases">
        <authorList>
            <person name="Mishra B."/>
        </authorList>
    </citation>
    <scope>NUCLEOTIDE SEQUENCE [LARGE SCALE GENOMIC DNA]</scope>
</reference>
<dbReference type="AlphaFoldDB" id="A0A6D2K627"/>
<gene>
    <name evidence="2" type="ORF">MERR_LOCUS36905</name>
</gene>
<proteinExistence type="predicted"/>
<dbReference type="EMBL" id="CACVBM020001423">
    <property type="protein sequence ID" value="CAA7049670.1"/>
    <property type="molecule type" value="Genomic_DNA"/>
</dbReference>
<comment type="caution">
    <text evidence="2">The sequence shown here is derived from an EMBL/GenBank/DDBJ whole genome shotgun (WGS) entry which is preliminary data.</text>
</comment>
<name>A0A6D2K627_9BRAS</name>
<organism evidence="2 3">
    <name type="scientific">Microthlaspi erraticum</name>
    <dbReference type="NCBI Taxonomy" id="1685480"/>
    <lineage>
        <taxon>Eukaryota</taxon>
        <taxon>Viridiplantae</taxon>
        <taxon>Streptophyta</taxon>
        <taxon>Embryophyta</taxon>
        <taxon>Tracheophyta</taxon>
        <taxon>Spermatophyta</taxon>
        <taxon>Magnoliopsida</taxon>
        <taxon>eudicotyledons</taxon>
        <taxon>Gunneridae</taxon>
        <taxon>Pentapetalae</taxon>
        <taxon>rosids</taxon>
        <taxon>malvids</taxon>
        <taxon>Brassicales</taxon>
        <taxon>Brassicaceae</taxon>
        <taxon>Coluteocarpeae</taxon>
        <taxon>Microthlaspi</taxon>
    </lineage>
</organism>
<evidence type="ECO:0000313" key="3">
    <source>
        <dbReference type="Proteomes" id="UP000467841"/>
    </source>
</evidence>
<protein>
    <submittedName>
        <fullName evidence="2">Uncharacterized protein</fullName>
    </submittedName>
</protein>